<proteinExistence type="predicted"/>
<protein>
    <submittedName>
        <fullName evidence="1">Uncharacterized protein</fullName>
    </submittedName>
</protein>
<dbReference type="EMBL" id="JAAAHS010000133">
    <property type="protein sequence ID" value="NBE53315.1"/>
    <property type="molecule type" value="Genomic_DNA"/>
</dbReference>
<accession>A0A964URX1</accession>
<evidence type="ECO:0000313" key="1">
    <source>
        <dbReference type="EMBL" id="NBE53315.1"/>
    </source>
</evidence>
<organism evidence="1 2">
    <name type="scientific">Streptomyces boluensis</name>
    <dbReference type="NCBI Taxonomy" id="1775135"/>
    <lineage>
        <taxon>Bacteria</taxon>
        <taxon>Bacillati</taxon>
        <taxon>Actinomycetota</taxon>
        <taxon>Actinomycetes</taxon>
        <taxon>Kitasatosporales</taxon>
        <taxon>Streptomycetaceae</taxon>
        <taxon>Streptomyces</taxon>
    </lineage>
</organism>
<evidence type="ECO:0000313" key="2">
    <source>
        <dbReference type="Proteomes" id="UP000598297"/>
    </source>
</evidence>
<reference evidence="1" key="1">
    <citation type="submission" date="2020-01" db="EMBL/GenBank/DDBJ databases">
        <title>Whole-genome analyses of novel actinobacteria.</title>
        <authorList>
            <person name="Sahin N."/>
        </authorList>
    </citation>
    <scope>NUCLEOTIDE SEQUENCE</scope>
    <source>
        <strain evidence="1">YC537</strain>
    </source>
</reference>
<comment type="caution">
    <text evidence="1">The sequence shown here is derived from an EMBL/GenBank/DDBJ whole genome shotgun (WGS) entry which is preliminary data.</text>
</comment>
<sequence>MPAENDEQFESWKALKPGSAYAVKELRDVFEADDASPEELIDTYLFAKRSLARSMQALLLSQLPAECDEFREVCERIREEMVNRYADRIPERFLKVPYGSQAHELLFAILMRSVGKPVDSALLRVSTSDNVHTERRTRELRELGLSIATSEVDGNQFYTLVDLEVDSAVIPSLVAKVIGKSTALTSAHKRDLIAKLPE</sequence>
<name>A0A964URX1_9ACTN</name>
<dbReference type="AlphaFoldDB" id="A0A964URX1"/>
<dbReference type="RefSeq" id="WP_161699094.1">
    <property type="nucleotide sequence ID" value="NZ_JAAAHS010000133.1"/>
</dbReference>
<keyword evidence="2" id="KW-1185">Reference proteome</keyword>
<dbReference type="Proteomes" id="UP000598297">
    <property type="component" value="Unassembled WGS sequence"/>
</dbReference>
<gene>
    <name evidence="1" type="ORF">GUY60_18190</name>
</gene>
<dbReference type="OrthoDB" id="3481358at2"/>